<protein>
    <submittedName>
        <fullName evidence="3">Glycosyl transferase-like sugar-binding protein</fullName>
    </submittedName>
</protein>
<proteinExistence type="predicted"/>
<dbReference type="GO" id="GO:0016020">
    <property type="term" value="C:membrane"/>
    <property type="evidence" value="ECO:0007669"/>
    <property type="project" value="GOC"/>
</dbReference>
<feature type="compositionally biased region" description="Pro residues" evidence="2">
    <location>
        <begin position="1"/>
        <end position="12"/>
    </location>
</feature>
<dbReference type="Gene3D" id="1.25.40.10">
    <property type="entry name" value="Tetratricopeptide repeat domain"/>
    <property type="match status" value="1"/>
</dbReference>
<dbReference type="PANTHER" id="PTHR32385:SF15">
    <property type="entry name" value="INOSITOL PHOSPHOCERAMIDE MANNOSYLTRANSFERASE 1"/>
    <property type="match status" value="1"/>
</dbReference>
<dbReference type="Proteomes" id="UP000249688">
    <property type="component" value="Unassembled WGS sequence"/>
</dbReference>
<dbReference type="PANTHER" id="PTHR32385">
    <property type="entry name" value="MANNOSYL PHOSPHORYLINOSITOL CERAMIDE SYNTHASE"/>
    <property type="match status" value="1"/>
</dbReference>
<evidence type="ECO:0000313" key="4">
    <source>
        <dbReference type="Proteomes" id="UP000249688"/>
    </source>
</evidence>
<dbReference type="SUPFAM" id="SSF48452">
    <property type="entry name" value="TPR-like"/>
    <property type="match status" value="1"/>
</dbReference>
<feature type="region of interest" description="Disordered" evidence="2">
    <location>
        <begin position="1"/>
        <end position="27"/>
    </location>
</feature>
<dbReference type="GO" id="GO:0000030">
    <property type="term" value="F:mannosyltransferase activity"/>
    <property type="evidence" value="ECO:0007669"/>
    <property type="project" value="TreeGrafter"/>
</dbReference>
<evidence type="ECO:0000256" key="2">
    <source>
        <dbReference type="SAM" id="MobiDB-lite"/>
    </source>
</evidence>
<comment type="caution">
    <text evidence="3">The sequence shown here is derived from an EMBL/GenBank/DDBJ whole genome shotgun (WGS) entry which is preliminary data.</text>
</comment>
<dbReference type="SUPFAM" id="SSF53448">
    <property type="entry name" value="Nucleotide-diphospho-sugar transferases"/>
    <property type="match status" value="1"/>
</dbReference>
<keyword evidence="4" id="KW-1185">Reference proteome</keyword>
<dbReference type="Pfam" id="PF04488">
    <property type="entry name" value="Gly_transf_sug"/>
    <property type="match status" value="1"/>
</dbReference>
<reference evidence="3 4" key="1">
    <citation type="submission" date="2018-06" db="EMBL/GenBank/DDBJ databases">
        <title>Genomic Encyclopedia of Archaeal and Bacterial Type Strains, Phase II (KMG-II): from individual species to whole genera.</title>
        <authorList>
            <person name="Goeker M."/>
        </authorList>
    </citation>
    <scope>NUCLEOTIDE SEQUENCE [LARGE SCALE GENOMIC DNA]</scope>
    <source>
        <strain evidence="3 4">DSM 24525</strain>
    </source>
</reference>
<dbReference type="InterPro" id="IPR011990">
    <property type="entry name" value="TPR-like_helical_dom_sf"/>
</dbReference>
<gene>
    <name evidence="3" type="ORF">C8P66_103230</name>
</gene>
<name>A0A2W7ITK2_9PROT</name>
<organism evidence="3 4">
    <name type="scientific">Humitalea rosea</name>
    <dbReference type="NCBI Taxonomy" id="990373"/>
    <lineage>
        <taxon>Bacteria</taxon>
        <taxon>Pseudomonadati</taxon>
        <taxon>Pseudomonadota</taxon>
        <taxon>Alphaproteobacteria</taxon>
        <taxon>Acetobacterales</taxon>
        <taxon>Roseomonadaceae</taxon>
        <taxon>Humitalea</taxon>
    </lineage>
</organism>
<dbReference type="InterPro" id="IPR029044">
    <property type="entry name" value="Nucleotide-diphossugar_trans"/>
</dbReference>
<evidence type="ECO:0000256" key="1">
    <source>
        <dbReference type="ARBA" id="ARBA00022679"/>
    </source>
</evidence>
<dbReference type="InterPro" id="IPR051706">
    <property type="entry name" value="Glycosyltransferase_domain"/>
</dbReference>
<dbReference type="OrthoDB" id="146908at2"/>
<dbReference type="RefSeq" id="WP_111396902.1">
    <property type="nucleotide sequence ID" value="NZ_QKYU01000003.1"/>
</dbReference>
<evidence type="ECO:0000313" key="3">
    <source>
        <dbReference type="EMBL" id="PZW49203.1"/>
    </source>
</evidence>
<accession>A0A2W7ITK2</accession>
<dbReference type="EMBL" id="QKYU01000003">
    <property type="protein sequence ID" value="PZW49203.1"/>
    <property type="molecule type" value="Genomic_DNA"/>
</dbReference>
<sequence>MGRLDPPVPLPRDAPLSAPPAMAAGDPAPHVARGHLLCRRQRFRSAEAAFRQALALGSRDATILEGMAQIASAGGAFHLAALAFEAAAKRMGPRREPLLAMAAAAYTKLGWQDAALARLAGLARPLPAWWAAIENRASALKAAQDRRIRHLLPLARQGSLNAGAGRELLLGLVTTGRMRAAPRLAQRLREVFPDDPGLAEAEAEVALRSHGPEAALALLERGPGRADTRPEAAGLAARLSMEAGDPVAAAAVLDALPRELWTAATWTQACRLRSVAEDGPGLIALARAWMRRPNRAFDSTAACFLLDGLLLAGRVALLEPAGTEHLPGPGCGVMQFWDSPVPPADVAEVMASWARMNPGLPHTVLDLARARAFIAAEHGEAALRCFDGCRHAAMKSDYLRLLWLFTHGGLYADSDDRCIAPVAPLLDALRRSEVVVVLATLSPAYLNNCLIGARPRSAILGAAIAEVTARLREADGAAIDIWNGTGPGLLTRHVVAALAEAATPEAARAAATVLRAEQLQAFTRNEPGLAYKMTPAGNWRLA</sequence>
<dbReference type="AlphaFoldDB" id="A0A2W7ITK2"/>
<keyword evidence="1 3" id="KW-0808">Transferase</keyword>
<dbReference type="Gene3D" id="3.90.550.20">
    <property type="match status" value="1"/>
</dbReference>
<dbReference type="InterPro" id="IPR007577">
    <property type="entry name" value="GlycoTrfase_DXD_sugar-bd_CS"/>
</dbReference>
<dbReference type="GO" id="GO:0051999">
    <property type="term" value="P:mannosyl-inositol phosphorylceramide biosynthetic process"/>
    <property type="evidence" value="ECO:0007669"/>
    <property type="project" value="TreeGrafter"/>
</dbReference>